<dbReference type="InterPro" id="IPR000073">
    <property type="entry name" value="AB_hydrolase_1"/>
</dbReference>
<reference evidence="3 4" key="1">
    <citation type="submission" date="2023-07" db="EMBL/GenBank/DDBJ databases">
        <title>Sequencing the genomes of 1000 actinobacteria strains.</title>
        <authorList>
            <person name="Klenk H.-P."/>
        </authorList>
    </citation>
    <scope>NUCLEOTIDE SEQUENCE [LARGE SCALE GENOMIC DNA]</scope>
    <source>
        <strain evidence="3 4">DSM 44709</strain>
    </source>
</reference>
<feature type="domain" description="AB hydrolase-1" evidence="2">
    <location>
        <begin position="32"/>
        <end position="259"/>
    </location>
</feature>
<dbReference type="PANTHER" id="PTHR43329">
    <property type="entry name" value="EPOXIDE HYDROLASE"/>
    <property type="match status" value="1"/>
</dbReference>
<dbReference type="Proteomes" id="UP001240236">
    <property type="component" value="Unassembled WGS sequence"/>
</dbReference>
<dbReference type="RefSeq" id="WP_307239429.1">
    <property type="nucleotide sequence ID" value="NZ_JAUSUZ010000001.1"/>
</dbReference>
<dbReference type="GO" id="GO:0016787">
    <property type="term" value="F:hydrolase activity"/>
    <property type="evidence" value="ECO:0007669"/>
    <property type="project" value="UniProtKB-KW"/>
</dbReference>
<sequence length="280" mass="30185">MAGDPGAEAAVRVAARGFTFDVRAGGPADGEPILLLHGFPQHSAEWDLVVPHLHAAGLRTYALDQRGYSAGARPSGAAAYTLAELVADAVAVLDALGLESAHVCGHDWGAMVAWALAGAHPDRVRSLTAVSVPHPRAMGWALRNDRDQRRRSSYILLFRRRFLAEAVLLAFRGRALRTMLIGARADLYVSRMRERGALTAALNWYRAPASLQTGRIEVPTTLVWSDGDPALGRAGAERTARYVTADYRFAAVNGVDHWVPERVPQLLADEIIARAGIVTG</sequence>
<name>A0AAE4AWR4_9ACTN</name>
<accession>A0AAE4AWR4</accession>
<proteinExistence type="predicted"/>
<dbReference type="PRINTS" id="PR00412">
    <property type="entry name" value="EPOXHYDRLASE"/>
</dbReference>
<dbReference type="Pfam" id="PF00561">
    <property type="entry name" value="Abhydrolase_1"/>
    <property type="match status" value="1"/>
</dbReference>
<organism evidence="3 4">
    <name type="scientific">Catenuloplanes indicus</name>
    <dbReference type="NCBI Taxonomy" id="137267"/>
    <lineage>
        <taxon>Bacteria</taxon>
        <taxon>Bacillati</taxon>
        <taxon>Actinomycetota</taxon>
        <taxon>Actinomycetes</taxon>
        <taxon>Micromonosporales</taxon>
        <taxon>Micromonosporaceae</taxon>
        <taxon>Catenuloplanes</taxon>
    </lineage>
</organism>
<dbReference type="InterPro" id="IPR000639">
    <property type="entry name" value="Epox_hydrolase-like"/>
</dbReference>
<protein>
    <submittedName>
        <fullName evidence="3">Pimeloyl-ACP methyl ester carboxylesterase</fullName>
    </submittedName>
</protein>
<evidence type="ECO:0000313" key="3">
    <source>
        <dbReference type="EMBL" id="MDQ0366240.1"/>
    </source>
</evidence>
<gene>
    <name evidence="3" type="ORF">J2S42_002909</name>
</gene>
<comment type="caution">
    <text evidence="3">The sequence shown here is derived from an EMBL/GenBank/DDBJ whole genome shotgun (WGS) entry which is preliminary data.</text>
</comment>
<evidence type="ECO:0000313" key="4">
    <source>
        <dbReference type="Proteomes" id="UP001240236"/>
    </source>
</evidence>
<dbReference type="EMBL" id="JAUSUZ010000001">
    <property type="protein sequence ID" value="MDQ0366240.1"/>
    <property type="molecule type" value="Genomic_DNA"/>
</dbReference>
<dbReference type="SUPFAM" id="SSF53474">
    <property type="entry name" value="alpha/beta-Hydrolases"/>
    <property type="match status" value="1"/>
</dbReference>
<dbReference type="InterPro" id="IPR029058">
    <property type="entry name" value="AB_hydrolase_fold"/>
</dbReference>
<dbReference type="AlphaFoldDB" id="A0AAE4AWR4"/>
<evidence type="ECO:0000256" key="1">
    <source>
        <dbReference type="ARBA" id="ARBA00022801"/>
    </source>
</evidence>
<keyword evidence="1" id="KW-0378">Hydrolase</keyword>
<dbReference type="Gene3D" id="3.40.50.1820">
    <property type="entry name" value="alpha/beta hydrolase"/>
    <property type="match status" value="1"/>
</dbReference>
<evidence type="ECO:0000259" key="2">
    <source>
        <dbReference type="Pfam" id="PF00561"/>
    </source>
</evidence>
<keyword evidence="4" id="KW-1185">Reference proteome</keyword>